<dbReference type="PROSITE" id="PS50893">
    <property type="entry name" value="ABC_TRANSPORTER_2"/>
    <property type="match status" value="1"/>
</dbReference>
<dbReference type="SUPFAM" id="SSF52540">
    <property type="entry name" value="P-loop containing nucleoside triphosphate hydrolases"/>
    <property type="match status" value="1"/>
</dbReference>
<dbReference type="EMBL" id="CABPSL010000017">
    <property type="protein sequence ID" value="VVE33216.1"/>
    <property type="molecule type" value="Genomic_DNA"/>
</dbReference>
<evidence type="ECO:0000256" key="7">
    <source>
        <dbReference type="ARBA" id="ARBA00023136"/>
    </source>
</evidence>
<dbReference type="FunFam" id="3.40.50.300:FF:000042">
    <property type="entry name" value="Maltose/maltodextrin ABC transporter, ATP-binding protein"/>
    <property type="match status" value="1"/>
</dbReference>
<dbReference type="GO" id="GO:0016887">
    <property type="term" value="F:ATP hydrolysis activity"/>
    <property type="evidence" value="ECO:0007669"/>
    <property type="project" value="InterPro"/>
</dbReference>
<name>A0A5E4XA73_9BURK</name>
<dbReference type="PANTHER" id="PTHR42781">
    <property type="entry name" value="SPERMIDINE/PUTRESCINE IMPORT ATP-BINDING PROTEIN POTA"/>
    <property type="match status" value="1"/>
</dbReference>
<dbReference type="OrthoDB" id="5298774at2"/>
<dbReference type="EC" id="7.6.2.11" evidence="8"/>
<reference evidence="10 11" key="1">
    <citation type="submission" date="2019-08" db="EMBL/GenBank/DDBJ databases">
        <authorList>
            <person name="Peeters C."/>
        </authorList>
    </citation>
    <scope>NUCLEOTIDE SEQUENCE [LARGE SCALE GENOMIC DNA]</scope>
    <source>
        <strain evidence="10 11">LMG 31106</strain>
    </source>
</reference>
<dbReference type="GO" id="GO:0043190">
    <property type="term" value="C:ATP-binding cassette (ABC) transporter complex"/>
    <property type="evidence" value="ECO:0007669"/>
    <property type="project" value="InterPro"/>
</dbReference>
<keyword evidence="7 8" id="KW-0472">Membrane</keyword>
<dbReference type="InterPro" id="IPR003439">
    <property type="entry name" value="ABC_transporter-like_ATP-bd"/>
</dbReference>
<dbReference type="Gene3D" id="2.40.50.100">
    <property type="match status" value="1"/>
</dbReference>
<dbReference type="GO" id="GO:0015417">
    <property type="term" value="F:ABC-type polyamine transporter activity"/>
    <property type="evidence" value="ECO:0007669"/>
    <property type="project" value="UniProtKB-EC"/>
</dbReference>
<evidence type="ECO:0000313" key="11">
    <source>
        <dbReference type="Proteomes" id="UP000384354"/>
    </source>
</evidence>
<evidence type="ECO:0000256" key="4">
    <source>
        <dbReference type="ARBA" id="ARBA00022741"/>
    </source>
</evidence>
<dbReference type="SMART" id="SM00382">
    <property type="entry name" value="AAA"/>
    <property type="match status" value="1"/>
</dbReference>
<comment type="function">
    <text evidence="8">Part of the ABC transporter complex PotABCD involved in spermidine/putrescine import. Responsible for energy coupling to the transport system.</text>
</comment>
<evidence type="ECO:0000256" key="8">
    <source>
        <dbReference type="RuleBase" id="RU364083"/>
    </source>
</evidence>
<evidence type="ECO:0000313" key="10">
    <source>
        <dbReference type="EMBL" id="VVE33216.1"/>
    </source>
</evidence>
<comment type="similarity">
    <text evidence="8">Belongs to the ABC transporter superfamily. Spermidine/putrescine importer (TC 3.A.1.11.1) family.</text>
</comment>
<keyword evidence="6 8" id="KW-1278">Translocase</keyword>
<dbReference type="PROSITE" id="PS00211">
    <property type="entry name" value="ABC_TRANSPORTER_1"/>
    <property type="match status" value="1"/>
</dbReference>
<keyword evidence="3" id="KW-0997">Cell inner membrane</keyword>
<comment type="catalytic activity">
    <reaction evidence="8">
        <text>ATP + H2O + polyamine-[polyamine-binding protein]Side 1 = ADP + phosphate + polyamineSide 2 + [polyamine-binding protein]Side 1.</text>
        <dbReference type="EC" id="7.6.2.11"/>
    </reaction>
</comment>
<dbReference type="InterPro" id="IPR005893">
    <property type="entry name" value="PotA-like"/>
</dbReference>
<dbReference type="PANTHER" id="PTHR42781:SF4">
    <property type="entry name" value="SPERMIDINE_PUTRESCINE IMPORT ATP-BINDING PROTEIN POTA"/>
    <property type="match status" value="1"/>
</dbReference>
<dbReference type="AlphaFoldDB" id="A0A5E4XA73"/>
<evidence type="ECO:0000256" key="6">
    <source>
        <dbReference type="ARBA" id="ARBA00022967"/>
    </source>
</evidence>
<dbReference type="InterPro" id="IPR050093">
    <property type="entry name" value="ABC_SmlMolc_Importer"/>
</dbReference>
<dbReference type="InterPro" id="IPR008995">
    <property type="entry name" value="Mo/tungstate-bd_C_term_dom"/>
</dbReference>
<accession>A0A5E4XA73</accession>
<dbReference type="Proteomes" id="UP000384354">
    <property type="component" value="Unassembled WGS sequence"/>
</dbReference>
<keyword evidence="2 8" id="KW-1003">Cell membrane</keyword>
<protein>
    <recommendedName>
        <fullName evidence="8">Spermidine/putrescine import ATP-binding protein PotA</fullName>
        <ecNumber evidence="8">7.6.2.11</ecNumber>
    </recommendedName>
</protein>
<dbReference type="NCBIfam" id="TIGR01187">
    <property type="entry name" value="potA"/>
    <property type="match status" value="1"/>
</dbReference>
<feature type="domain" description="ABC transporter" evidence="9">
    <location>
        <begin position="6"/>
        <end position="236"/>
    </location>
</feature>
<evidence type="ECO:0000256" key="5">
    <source>
        <dbReference type="ARBA" id="ARBA00022840"/>
    </source>
</evidence>
<proteinExistence type="inferred from homology"/>
<evidence type="ECO:0000256" key="2">
    <source>
        <dbReference type="ARBA" id="ARBA00022475"/>
    </source>
</evidence>
<dbReference type="SUPFAM" id="SSF50331">
    <property type="entry name" value="MOP-like"/>
    <property type="match status" value="1"/>
</dbReference>
<dbReference type="Gene3D" id="3.40.50.300">
    <property type="entry name" value="P-loop containing nucleotide triphosphate hydrolases"/>
    <property type="match status" value="1"/>
</dbReference>
<keyword evidence="10" id="KW-0378">Hydrolase</keyword>
<keyword evidence="1 8" id="KW-0813">Transport</keyword>
<keyword evidence="4 8" id="KW-0547">Nucleotide-binding</keyword>
<organism evidence="10 11">
    <name type="scientific">Pandoraea cepalis</name>
    <dbReference type="NCBI Taxonomy" id="2508294"/>
    <lineage>
        <taxon>Bacteria</taxon>
        <taxon>Pseudomonadati</taxon>
        <taxon>Pseudomonadota</taxon>
        <taxon>Betaproteobacteria</taxon>
        <taxon>Burkholderiales</taxon>
        <taxon>Burkholderiaceae</taxon>
        <taxon>Pandoraea</taxon>
    </lineage>
</organism>
<keyword evidence="5 8" id="KW-0067">ATP-binding</keyword>
<sequence>MTVANLQVSGLSKRYGDFVALAPTDLDVAQGEFLTLLGPSGSGKTTLLSLIAGLSQPDAGAIRINGADVTYGAPYERDIGMVFQNYALFPHMTVAENIAFPLQMRRTDAQAARKMVMNALEMVHLPHVAERYPRELSGGQQQRIALARCMVYRPSIILMDEPLGALDKKLRDHMQLEIKRIHRELGTTIVYVTHDQEEAMTMSDRICLMNAGEIAQLGTPDDLYFRPSSVFVADFLGESNLLDATVLERAGDQVRVAMPGVEGAQGASAMVYDPMVEPGRAVKLLLRPQNLHIHDGAVGGDGAHRDGVATISAKLTDIMVTGGMTKLYLQSSVMGGAVGEGGGVGKSLVASFPTHRRGNRFEIGQTLGLAWRADDAVAIAG</sequence>
<dbReference type="InterPro" id="IPR003593">
    <property type="entry name" value="AAA+_ATPase"/>
</dbReference>
<gene>
    <name evidence="10" type="primary">potA_2</name>
    <name evidence="8" type="synonym">potA</name>
    <name evidence="10" type="ORF">PCE31106_03749</name>
</gene>
<dbReference type="InterPro" id="IPR027417">
    <property type="entry name" value="P-loop_NTPase"/>
</dbReference>
<dbReference type="RefSeq" id="WP_150564317.1">
    <property type="nucleotide sequence ID" value="NZ_CABPSL010000017.1"/>
</dbReference>
<dbReference type="GO" id="GO:0005524">
    <property type="term" value="F:ATP binding"/>
    <property type="evidence" value="ECO:0007669"/>
    <property type="project" value="UniProtKB-KW"/>
</dbReference>
<evidence type="ECO:0000256" key="1">
    <source>
        <dbReference type="ARBA" id="ARBA00022448"/>
    </source>
</evidence>
<dbReference type="InterPro" id="IPR017871">
    <property type="entry name" value="ABC_transporter-like_CS"/>
</dbReference>
<evidence type="ECO:0000259" key="9">
    <source>
        <dbReference type="PROSITE" id="PS50893"/>
    </source>
</evidence>
<evidence type="ECO:0000256" key="3">
    <source>
        <dbReference type="ARBA" id="ARBA00022519"/>
    </source>
</evidence>
<comment type="subunit">
    <text evidence="8">The complex is composed of two ATP-binding proteins (PotA), two transmembrane proteins (PotB and PotC) and a solute-binding protein (PotD).</text>
</comment>
<dbReference type="Pfam" id="PF00005">
    <property type="entry name" value="ABC_tran"/>
    <property type="match status" value="1"/>
</dbReference>